<keyword evidence="1" id="KW-0812">Transmembrane</keyword>
<feature type="non-terminal residue" evidence="2">
    <location>
        <position position="73"/>
    </location>
</feature>
<comment type="caution">
    <text evidence="2">The sequence shown here is derived from an EMBL/GenBank/DDBJ whole genome shotgun (WGS) entry which is preliminary data.</text>
</comment>
<reference evidence="2" key="1">
    <citation type="submission" date="2021-02" db="EMBL/GenBank/DDBJ databases">
        <title>First Annotated Genome of the Yellow-green Alga Tribonema minus.</title>
        <authorList>
            <person name="Mahan K.M."/>
        </authorList>
    </citation>
    <scope>NUCLEOTIDE SEQUENCE</scope>
    <source>
        <strain evidence="2">UTEX B ZZ1240</strain>
    </source>
</reference>
<keyword evidence="3" id="KW-1185">Reference proteome</keyword>
<keyword evidence="1" id="KW-1133">Transmembrane helix</keyword>
<sequence>TKCIISLWPAAGCVFRRQMLPWFAYVTRFIYAPGLLGAAALGAPRKRKNAARNTLCSLLLLLLLPLLRSSAAQ</sequence>
<gene>
    <name evidence="2" type="ORF">JKP88DRAFT_223968</name>
</gene>
<name>A0A835YZV3_9STRA</name>
<organism evidence="2 3">
    <name type="scientific">Tribonema minus</name>
    <dbReference type="NCBI Taxonomy" id="303371"/>
    <lineage>
        <taxon>Eukaryota</taxon>
        <taxon>Sar</taxon>
        <taxon>Stramenopiles</taxon>
        <taxon>Ochrophyta</taxon>
        <taxon>PX clade</taxon>
        <taxon>Xanthophyceae</taxon>
        <taxon>Tribonematales</taxon>
        <taxon>Tribonemataceae</taxon>
        <taxon>Tribonema</taxon>
    </lineage>
</organism>
<feature type="non-terminal residue" evidence="2">
    <location>
        <position position="1"/>
    </location>
</feature>
<proteinExistence type="predicted"/>
<feature type="transmembrane region" description="Helical" evidence="1">
    <location>
        <begin position="50"/>
        <end position="67"/>
    </location>
</feature>
<dbReference type="AlphaFoldDB" id="A0A835YZV3"/>
<protein>
    <submittedName>
        <fullName evidence="2">Uncharacterized protein</fullName>
    </submittedName>
</protein>
<dbReference type="EMBL" id="JAFCMP010000446">
    <property type="protein sequence ID" value="KAG5179643.1"/>
    <property type="molecule type" value="Genomic_DNA"/>
</dbReference>
<dbReference type="Proteomes" id="UP000664859">
    <property type="component" value="Unassembled WGS sequence"/>
</dbReference>
<keyword evidence="1" id="KW-0472">Membrane</keyword>
<evidence type="ECO:0000256" key="1">
    <source>
        <dbReference type="SAM" id="Phobius"/>
    </source>
</evidence>
<accession>A0A835YZV3</accession>
<feature type="transmembrane region" description="Helical" evidence="1">
    <location>
        <begin position="22"/>
        <end position="43"/>
    </location>
</feature>
<evidence type="ECO:0000313" key="2">
    <source>
        <dbReference type="EMBL" id="KAG5179643.1"/>
    </source>
</evidence>
<evidence type="ECO:0000313" key="3">
    <source>
        <dbReference type="Proteomes" id="UP000664859"/>
    </source>
</evidence>